<reference evidence="8 9" key="1">
    <citation type="submission" date="2018-05" db="EMBL/GenBank/DDBJ databases">
        <title>Draft genome sequence of Scytalidium lignicola DSM 105466, a ubiquitous saprotrophic fungus.</title>
        <authorList>
            <person name="Buettner E."/>
            <person name="Gebauer A.M."/>
            <person name="Hofrichter M."/>
            <person name="Liers C."/>
            <person name="Kellner H."/>
        </authorList>
    </citation>
    <scope>NUCLEOTIDE SEQUENCE [LARGE SCALE GENOMIC DNA]</scope>
    <source>
        <strain evidence="8 9">DSM 105466</strain>
    </source>
</reference>
<feature type="transmembrane region" description="Helical" evidence="6">
    <location>
        <begin position="95"/>
        <end position="117"/>
    </location>
</feature>
<dbReference type="OMA" id="QIGGCVI"/>
<feature type="non-terminal residue" evidence="8">
    <location>
        <position position="1"/>
    </location>
</feature>
<evidence type="ECO:0000313" key="9">
    <source>
        <dbReference type="Proteomes" id="UP000258309"/>
    </source>
</evidence>
<comment type="caution">
    <text evidence="8">The sequence shown here is derived from an EMBL/GenBank/DDBJ whole genome shotgun (WGS) entry which is preliminary data.</text>
</comment>
<dbReference type="Pfam" id="PF07690">
    <property type="entry name" value="MFS_1"/>
    <property type="match status" value="1"/>
</dbReference>
<feature type="non-terminal residue" evidence="8">
    <location>
        <position position="507"/>
    </location>
</feature>
<dbReference type="Gene3D" id="1.20.1250.20">
    <property type="entry name" value="MFS general substrate transporter like domains"/>
    <property type="match status" value="2"/>
</dbReference>
<keyword evidence="9" id="KW-1185">Reference proteome</keyword>
<feature type="transmembrane region" description="Helical" evidence="6">
    <location>
        <begin position="126"/>
        <end position="143"/>
    </location>
</feature>
<keyword evidence="4 6" id="KW-1133">Transmembrane helix</keyword>
<dbReference type="PANTHER" id="PTHR43791">
    <property type="entry name" value="PERMEASE-RELATED"/>
    <property type="match status" value="1"/>
</dbReference>
<protein>
    <recommendedName>
        <fullName evidence="7">Major facilitator superfamily (MFS) profile domain-containing protein</fullName>
    </recommendedName>
</protein>
<dbReference type="InterPro" id="IPR020846">
    <property type="entry name" value="MFS_dom"/>
</dbReference>
<dbReference type="OrthoDB" id="3433804at2759"/>
<evidence type="ECO:0000256" key="5">
    <source>
        <dbReference type="ARBA" id="ARBA00023136"/>
    </source>
</evidence>
<gene>
    <name evidence="8" type="ORF">B7463_g2505</name>
</gene>
<dbReference type="Proteomes" id="UP000258309">
    <property type="component" value="Unassembled WGS sequence"/>
</dbReference>
<keyword evidence="3 6" id="KW-0812">Transmembrane</keyword>
<proteinExistence type="predicted"/>
<feature type="transmembrane region" description="Helical" evidence="6">
    <location>
        <begin position="50"/>
        <end position="68"/>
    </location>
</feature>
<feature type="transmembrane region" description="Helical" evidence="6">
    <location>
        <begin position="356"/>
        <end position="375"/>
    </location>
</feature>
<feature type="domain" description="Major facilitator superfamily (MFS) profile" evidence="7">
    <location>
        <begin position="58"/>
        <end position="507"/>
    </location>
</feature>
<dbReference type="SUPFAM" id="SSF103473">
    <property type="entry name" value="MFS general substrate transporter"/>
    <property type="match status" value="1"/>
</dbReference>
<dbReference type="GO" id="GO:0016020">
    <property type="term" value="C:membrane"/>
    <property type="evidence" value="ECO:0007669"/>
    <property type="project" value="UniProtKB-SubCell"/>
</dbReference>
<dbReference type="InterPro" id="IPR011701">
    <property type="entry name" value="MFS"/>
</dbReference>
<feature type="transmembrane region" description="Helical" evidence="6">
    <location>
        <begin position="327"/>
        <end position="344"/>
    </location>
</feature>
<evidence type="ECO:0000256" key="2">
    <source>
        <dbReference type="ARBA" id="ARBA00022448"/>
    </source>
</evidence>
<feature type="transmembrane region" description="Helical" evidence="6">
    <location>
        <begin position="291"/>
        <end position="315"/>
    </location>
</feature>
<evidence type="ECO:0000256" key="3">
    <source>
        <dbReference type="ARBA" id="ARBA00022692"/>
    </source>
</evidence>
<organism evidence="8 9">
    <name type="scientific">Scytalidium lignicola</name>
    <name type="common">Hyphomycete</name>
    <dbReference type="NCBI Taxonomy" id="5539"/>
    <lineage>
        <taxon>Eukaryota</taxon>
        <taxon>Fungi</taxon>
        <taxon>Dikarya</taxon>
        <taxon>Ascomycota</taxon>
        <taxon>Pezizomycotina</taxon>
        <taxon>Leotiomycetes</taxon>
        <taxon>Leotiomycetes incertae sedis</taxon>
        <taxon>Scytalidium</taxon>
    </lineage>
</organism>
<evidence type="ECO:0000313" key="8">
    <source>
        <dbReference type="EMBL" id="RFU33866.1"/>
    </source>
</evidence>
<keyword evidence="5 6" id="KW-0472">Membrane</keyword>
<comment type="subcellular location">
    <subcellularLocation>
        <location evidence="1">Membrane</location>
        <topology evidence="1">Multi-pass membrane protein</topology>
    </subcellularLocation>
</comment>
<dbReference type="PROSITE" id="PS50850">
    <property type="entry name" value="MFS"/>
    <property type="match status" value="1"/>
</dbReference>
<sequence>MSAEVEKKDTEAGISQIENNFSMADLKVEPGFVYEDPNFTPKKSAVERRMLWKADILIVGLTSLVFLVNQWDRGNIGNARVMGFQKDLNISSGQFYNAVSLYYVGYVICILPANLLVRILRADRQIGGCVILFATLSCCMAAAKNASGVLALRILFGFVSAFLQALGLYTSMWYKRNELATRTGIFYSASTIAGGFSGLIAYAVQKNLDGKGGRPAWEWLFIIQGVAGIFVGVMCWVFLPPPPDQIKDKKHWIFTPEEIDIAIVRSKTYNVEGARFVWRQMWIAFKDPKTTLFSLVNAGISIGLASISAFLPSFISQFGYSTVQTQLFSVIPYACAFVTLIVVNTLSDRLNVKGPFLMGCFAISITGYIILLAVHNFHVKMFATCLITMGVFTAVTLQGAWVNINTGGFTKRATTYGTTEIIAQCFSILASHIYTDPPQYIKGHAIVMSFQIVAFTSTFAAWWWMRYLNKRKDIEARTHAENGTIHEHEHMSLEEIFDYHPSFRYVL</sequence>
<dbReference type="PANTHER" id="PTHR43791:SF36">
    <property type="entry name" value="TRANSPORTER, PUTATIVE (AFU_ORTHOLOGUE AFUA_6G08340)-RELATED"/>
    <property type="match status" value="1"/>
</dbReference>
<evidence type="ECO:0000256" key="6">
    <source>
        <dbReference type="SAM" id="Phobius"/>
    </source>
</evidence>
<evidence type="ECO:0000256" key="1">
    <source>
        <dbReference type="ARBA" id="ARBA00004141"/>
    </source>
</evidence>
<feature type="transmembrane region" description="Helical" evidence="6">
    <location>
        <begin position="446"/>
        <end position="465"/>
    </location>
</feature>
<dbReference type="AlphaFoldDB" id="A0A3E2HKD9"/>
<feature type="transmembrane region" description="Helical" evidence="6">
    <location>
        <begin position="184"/>
        <end position="204"/>
    </location>
</feature>
<accession>A0A3E2HKD9</accession>
<dbReference type="FunFam" id="1.20.1250.20:FF:000013">
    <property type="entry name" value="MFS general substrate transporter"/>
    <property type="match status" value="1"/>
</dbReference>
<keyword evidence="2" id="KW-0813">Transport</keyword>
<feature type="transmembrane region" description="Helical" evidence="6">
    <location>
        <begin position="216"/>
        <end position="239"/>
    </location>
</feature>
<feature type="transmembrane region" description="Helical" evidence="6">
    <location>
        <begin position="413"/>
        <end position="434"/>
    </location>
</feature>
<name>A0A3E2HKD9_SCYLI</name>
<feature type="transmembrane region" description="Helical" evidence="6">
    <location>
        <begin position="149"/>
        <end position="172"/>
    </location>
</feature>
<evidence type="ECO:0000256" key="4">
    <source>
        <dbReference type="ARBA" id="ARBA00022989"/>
    </source>
</evidence>
<evidence type="ECO:0000259" key="7">
    <source>
        <dbReference type="PROSITE" id="PS50850"/>
    </source>
</evidence>
<feature type="transmembrane region" description="Helical" evidence="6">
    <location>
        <begin position="381"/>
        <end position="401"/>
    </location>
</feature>
<dbReference type="EMBL" id="NCSJ02000029">
    <property type="protein sequence ID" value="RFU33866.1"/>
    <property type="molecule type" value="Genomic_DNA"/>
</dbReference>
<dbReference type="GO" id="GO:0022857">
    <property type="term" value="F:transmembrane transporter activity"/>
    <property type="evidence" value="ECO:0007669"/>
    <property type="project" value="InterPro"/>
</dbReference>
<dbReference type="InterPro" id="IPR036259">
    <property type="entry name" value="MFS_trans_sf"/>
</dbReference>